<accession>A0A402CUP9</accession>
<dbReference type="InterPro" id="IPR027558">
    <property type="entry name" value="Pre_pil_HX9DG_C"/>
</dbReference>
<dbReference type="InterPro" id="IPR011453">
    <property type="entry name" value="DUF1559"/>
</dbReference>
<proteinExistence type="predicted"/>
<dbReference type="Gene3D" id="3.30.700.10">
    <property type="entry name" value="Glycoprotein, Type 4 Pilin"/>
    <property type="match status" value="1"/>
</dbReference>
<keyword evidence="2" id="KW-1185">Reference proteome</keyword>
<dbReference type="PANTHER" id="PTHR30093">
    <property type="entry name" value="GENERAL SECRETION PATHWAY PROTEIN G"/>
    <property type="match status" value="1"/>
</dbReference>
<dbReference type="KEGG" id="ccot:CCAX7_11030"/>
<name>A0A402CUP9_9BACT</name>
<dbReference type="PROSITE" id="PS00409">
    <property type="entry name" value="PROKAR_NTER_METHYL"/>
    <property type="match status" value="1"/>
</dbReference>
<dbReference type="Proteomes" id="UP000287394">
    <property type="component" value="Chromosome"/>
</dbReference>
<dbReference type="NCBIfam" id="TIGR04294">
    <property type="entry name" value="pre_pil_HX9DG"/>
    <property type="match status" value="1"/>
</dbReference>
<sequence length="250" mass="26781">MKRNTGFTLIELLVVIAIIAILAAILFPVFAKAREKARQASCASNEKQIALGLLQYAQDNEETNPPIYTDSGGCWQYIIDPYVKSTGLYKCPSNPNPNPSYRGANANISADYAGNWTYYGLYGAFGYNNAVGPSLAKMDAPAQFITVAESNASNGQNGQITIDRTDRAPGPSMNVLYAGHTGQTNYLFADGHVKSLRPFATIDASAGGTASVNYWRIDGKPFTDSMADSGGLNELTAAKAELNSAVNTFH</sequence>
<dbReference type="AlphaFoldDB" id="A0A402CUP9"/>
<dbReference type="Pfam" id="PF07596">
    <property type="entry name" value="SBP_bac_10"/>
    <property type="match status" value="1"/>
</dbReference>
<evidence type="ECO:0000313" key="1">
    <source>
        <dbReference type="EMBL" id="BDI29052.1"/>
    </source>
</evidence>
<dbReference type="NCBIfam" id="TIGR02532">
    <property type="entry name" value="IV_pilin_GFxxxE"/>
    <property type="match status" value="1"/>
</dbReference>
<dbReference type="InterPro" id="IPR012902">
    <property type="entry name" value="N_methyl_site"/>
</dbReference>
<dbReference type="InterPro" id="IPR045584">
    <property type="entry name" value="Pilin-like"/>
</dbReference>
<organism evidence="1 2">
    <name type="scientific">Capsulimonas corticalis</name>
    <dbReference type="NCBI Taxonomy" id="2219043"/>
    <lineage>
        <taxon>Bacteria</taxon>
        <taxon>Bacillati</taxon>
        <taxon>Armatimonadota</taxon>
        <taxon>Armatimonadia</taxon>
        <taxon>Capsulimonadales</taxon>
        <taxon>Capsulimonadaceae</taxon>
        <taxon>Capsulimonas</taxon>
    </lineage>
</organism>
<reference evidence="1 2" key="1">
    <citation type="journal article" date="2019" name="Int. J. Syst. Evol. Microbiol.">
        <title>Capsulimonas corticalis gen. nov., sp. nov., an aerobic capsulated bacterium, of a novel bacterial order, Capsulimonadales ord. nov., of the class Armatimonadia of the phylum Armatimonadetes.</title>
        <authorList>
            <person name="Li J."/>
            <person name="Kudo C."/>
            <person name="Tonouchi A."/>
        </authorList>
    </citation>
    <scope>NUCLEOTIDE SEQUENCE [LARGE SCALE GENOMIC DNA]</scope>
    <source>
        <strain evidence="1 2">AX-7</strain>
    </source>
</reference>
<dbReference type="EMBL" id="AP025739">
    <property type="protein sequence ID" value="BDI29052.1"/>
    <property type="molecule type" value="Genomic_DNA"/>
</dbReference>
<protein>
    <submittedName>
        <fullName evidence="1">Uncharacterized protein</fullName>
    </submittedName>
</protein>
<dbReference type="RefSeq" id="WP_119321099.1">
    <property type="nucleotide sequence ID" value="NZ_AP025739.1"/>
</dbReference>
<gene>
    <name evidence="1" type="ORF">CCAX7_11030</name>
</gene>
<dbReference type="Pfam" id="PF07963">
    <property type="entry name" value="N_methyl"/>
    <property type="match status" value="1"/>
</dbReference>
<dbReference type="SUPFAM" id="SSF54523">
    <property type="entry name" value="Pili subunits"/>
    <property type="match status" value="1"/>
</dbReference>
<evidence type="ECO:0000313" key="2">
    <source>
        <dbReference type="Proteomes" id="UP000287394"/>
    </source>
</evidence>
<dbReference type="OrthoDB" id="285651at2"/>